<feature type="compositionally biased region" description="Basic and acidic residues" evidence="10">
    <location>
        <begin position="1108"/>
        <end position="1162"/>
    </location>
</feature>
<dbReference type="GO" id="GO:0005737">
    <property type="term" value="C:cytoplasm"/>
    <property type="evidence" value="ECO:0007669"/>
    <property type="project" value="TreeGrafter"/>
</dbReference>
<feature type="compositionally biased region" description="Acidic residues" evidence="10">
    <location>
        <begin position="1061"/>
        <end position="1075"/>
    </location>
</feature>
<reference evidence="13" key="2">
    <citation type="submission" date="2025-09" db="UniProtKB">
        <authorList>
            <consortium name="Ensembl"/>
        </authorList>
    </citation>
    <scope>IDENTIFICATION</scope>
</reference>
<dbReference type="PROSITE" id="PS00020">
    <property type="entry name" value="ACTININ_2"/>
    <property type="match status" value="1"/>
</dbReference>
<dbReference type="InterPro" id="IPR047826">
    <property type="entry name" value="CLMN_CH_second"/>
</dbReference>
<feature type="compositionally biased region" description="Basic and acidic residues" evidence="10">
    <location>
        <begin position="693"/>
        <end position="755"/>
    </location>
</feature>
<reference evidence="13" key="1">
    <citation type="submission" date="2025-08" db="UniProtKB">
        <authorList>
            <consortium name="Ensembl"/>
        </authorList>
    </citation>
    <scope>IDENTIFICATION</scope>
</reference>
<dbReference type="Gene3D" id="1.10.418.10">
    <property type="entry name" value="Calponin-like domain"/>
    <property type="match status" value="2"/>
</dbReference>
<feature type="compositionally biased region" description="Polar residues" evidence="10">
    <location>
        <begin position="509"/>
        <end position="519"/>
    </location>
</feature>
<feature type="region of interest" description="Disordered" evidence="10">
    <location>
        <begin position="1056"/>
        <end position="1087"/>
    </location>
</feature>
<feature type="compositionally biased region" description="Polar residues" evidence="10">
    <location>
        <begin position="952"/>
        <end position="963"/>
    </location>
</feature>
<feature type="region of interest" description="Disordered" evidence="10">
    <location>
        <begin position="362"/>
        <end position="390"/>
    </location>
</feature>
<evidence type="ECO:0000256" key="11">
    <source>
        <dbReference type="SAM" id="Phobius"/>
    </source>
</evidence>
<keyword evidence="2" id="KW-0597">Phosphoprotein</keyword>
<proteinExistence type="predicted"/>
<accession>A0A674F3D6</accession>
<evidence type="ECO:0000256" key="1">
    <source>
        <dbReference type="ARBA" id="ARBA00004211"/>
    </source>
</evidence>
<evidence type="ECO:0000256" key="8">
    <source>
        <dbReference type="ARBA" id="ARBA00070333"/>
    </source>
</evidence>
<feature type="domain" description="Calponin-homology (CH)" evidence="12">
    <location>
        <begin position="191"/>
        <end position="295"/>
    </location>
</feature>
<dbReference type="OMA" id="LMAGHEW"/>
<feature type="compositionally biased region" description="Polar residues" evidence="10">
    <location>
        <begin position="1008"/>
        <end position="1020"/>
    </location>
</feature>
<dbReference type="FunFam" id="1.10.418.10:FF:000063">
    <property type="entry name" value="Calmin"/>
    <property type="match status" value="1"/>
</dbReference>
<feature type="compositionally biased region" description="Polar residues" evidence="10">
    <location>
        <begin position="574"/>
        <end position="583"/>
    </location>
</feature>
<dbReference type="PROSITE" id="PS00019">
    <property type="entry name" value="ACTININ_1"/>
    <property type="match status" value="1"/>
</dbReference>
<evidence type="ECO:0000256" key="2">
    <source>
        <dbReference type="ARBA" id="ARBA00022553"/>
    </source>
</evidence>
<comment type="subcellular location">
    <subcellularLocation>
        <location evidence="1">Membrane</location>
        <topology evidence="1">Single-pass type IV membrane protein</topology>
    </subcellularLocation>
</comment>
<organism evidence="13 14">
    <name type="scientific">Salmo trutta</name>
    <name type="common">Brown trout</name>
    <dbReference type="NCBI Taxonomy" id="8032"/>
    <lineage>
        <taxon>Eukaryota</taxon>
        <taxon>Metazoa</taxon>
        <taxon>Chordata</taxon>
        <taxon>Craniata</taxon>
        <taxon>Vertebrata</taxon>
        <taxon>Euteleostomi</taxon>
        <taxon>Actinopterygii</taxon>
        <taxon>Neopterygii</taxon>
        <taxon>Teleostei</taxon>
        <taxon>Protacanthopterygii</taxon>
        <taxon>Salmoniformes</taxon>
        <taxon>Salmonidae</taxon>
        <taxon>Salmoninae</taxon>
        <taxon>Salmo</taxon>
    </lineage>
</organism>
<gene>
    <name evidence="13" type="primary">clmna</name>
</gene>
<evidence type="ECO:0000256" key="5">
    <source>
        <dbReference type="ARBA" id="ARBA00022989"/>
    </source>
</evidence>
<feature type="compositionally biased region" description="Polar residues" evidence="10">
    <location>
        <begin position="1076"/>
        <end position="1087"/>
    </location>
</feature>
<evidence type="ECO:0000313" key="14">
    <source>
        <dbReference type="Proteomes" id="UP000472277"/>
    </source>
</evidence>
<feature type="region of interest" description="Disordered" evidence="10">
    <location>
        <begin position="434"/>
        <end position="489"/>
    </location>
</feature>
<dbReference type="CDD" id="cd21245">
    <property type="entry name" value="CH_CLMN_rpt2"/>
    <property type="match status" value="1"/>
</dbReference>
<feature type="domain" description="Calponin-homology (CH)" evidence="12">
    <location>
        <begin position="35"/>
        <end position="142"/>
    </location>
</feature>
<dbReference type="SMART" id="SM00033">
    <property type="entry name" value="CH"/>
    <property type="match status" value="2"/>
</dbReference>
<evidence type="ECO:0000256" key="4">
    <source>
        <dbReference type="ARBA" id="ARBA00022737"/>
    </source>
</evidence>
<feature type="region of interest" description="Disordered" evidence="10">
    <location>
        <begin position="945"/>
        <end position="1028"/>
    </location>
</feature>
<keyword evidence="6 11" id="KW-0472">Membrane</keyword>
<keyword evidence="7" id="KW-0009">Actin-binding</keyword>
<feature type="compositionally biased region" description="Basic and acidic residues" evidence="10">
    <location>
        <begin position="968"/>
        <end position="987"/>
    </location>
</feature>
<keyword evidence="5 11" id="KW-1133">Transmembrane helix</keyword>
<dbReference type="GeneTree" id="ENSGT00940000159056"/>
<evidence type="ECO:0000256" key="9">
    <source>
        <dbReference type="ARBA" id="ARBA00082870"/>
    </source>
</evidence>
<evidence type="ECO:0000256" key="7">
    <source>
        <dbReference type="ARBA" id="ARBA00023203"/>
    </source>
</evidence>
<feature type="compositionally biased region" description="Polar residues" evidence="10">
    <location>
        <begin position="1233"/>
        <end position="1251"/>
    </location>
</feature>
<feature type="compositionally biased region" description="Basic and acidic residues" evidence="10">
    <location>
        <begin position="603"/>
        <end position="618"/>
    </location>
</feature>
<dbReference type="PANTHER" id="PTHR47535:SF9">
    <property type="entry name" value="CALPONIN-HOMOLOGY (CH) DOMAIN-CONTAINING PROTEIN"/>
    <property type="match status" value="1"/>
</dbReference>
<dbReference type="SUPFAM" id="SSF47576">
    <property type="entry name" value="Calponin-homology domain, CH-domain"/>
    <property type="match status" value="1"/>
</dbReference>
<dbReference type="GO" id="GO:0051015">
    <property type="term" value="F:actin filament binding"/>
    <property type="evidence" value="ECO:0007669"/>
    <property type="project" value="TreeGrafter"/>
</dbReference>
<evidence type="ECO:0000256" key="10">
    <source>
        <dbReference type="SAM" id="MobiDB-lite"/>
    </source>
</evidence>
<dbReference type="InParanoid" id="A0A674F3D6"/>
<feature type="compositionally biased region" description="Basic and acidic residues" evidence="10">
    <location>
        <begin position="1191"/>
        <end position="1227"/>
    </location>
</feature>
<feature type="compositionally biased region" description="Basic and acidic residues" evidence="10">
    <location>
        <begin position="798"/>
        <end position="837"/>
    </location>
</feature>
<evidence type="ECO:0000313" key="13">
    <source>
        <dbReference type="Ensembl" id="ENSSTUP00000114492.1"/>
    </source>
</evidence>
<feature type="region of interest" description="Disordered" evidence="10">
    <location>
        <begin position="154"/>
        <end position="186"/>
    </location>
</feature>
<keyword evidence="4" id="KW-0677">Repeat</keyword>
<dbReference type="InterPro" id="IPR001589">
    <property type="entry name" value="Actinin_actin-bd_CS"/>
</dbReference>
<evidence type="ECO:0000256" key="3">
    <source>
        <dbReference type="ARBA" id="ARBA00022692"/>
    </source>
</evidence>
<dbReference type="Proteomes" id="UP000472277">
    <property type="component" value="Chromosome 33"/>
</dbReference>
<dbReference type="InterPro" id="IPR001715">
    <property type="entry name" value="CH_dom"/>
</dbReference>
<dbReference type="InterPro" id="IPR036872">
    <property type="entry name" value="CH_dom_sf"/>
</dbReference>
<dbReference type="GO" id="GO:0034993">
    <property type="term" value="C:meiotic nuclear membrane microtubule tethering complex"/>
    <property type="evidence" value="ECO:0007669"/>
    <property type="project" value="TreeGrafter"/>
</dbReference>
<feature type="transmembrane region" description="Helical" evidence="11">
    <location>
        <begin position="1286"/>
        <end position="1305"/>
    </location>
</feature>
<feature type="region of interest" description="Disordered" evidence="10">
    <location>
        <begin position="1099"/>
        <end position="1276"/>
    </location>
</feature>
<keyword evidence="14" id="KW-1185">Reference proteome</keyword>
<feature type="compositionally biased region" description="Basic and acidic residues" evidence="10">
    <location>
        <begin position="995"/>
        <end position="1007"/>
    </location>
</feature>
<feature type="compositionally biased region" description="Low complexity" evidence="10">
    <location>
        <begin position="155"/>
        <end position="177"/>
    </location>
</feature>
<dbReference type="Pfam" id="PF00307">
    <property type="entry name" value="CH"/>
    <property type="match status" value="2"/>
</dbReference>
<dbReference type="InterPro" id="IPR052403">
    <property type="entry name" value="LINC-complex_assoc"/>
</dbReference>
<dbReference type="PROSITE" id="PS50021">
    <property type="entry name" value="CH"/>
    <property type="match status" value="2"/>
</dbReference>
<evidence type="ECO:0000256" key="6">
    <source>
        <dbReference type="ARBA" id="ARBA00023136"/>
    </source>
</evidence>
<feature type="compositionally biased region" description="Polar residues" evidence="10">
    <location>
        <begin position="762"/>
        <end position="778"/>
    </location>
</feature>
<feature type="compositionally biased region" description="Basic and acidic residues" evidence="10">
    <location>
        <begin position="649"/>
        <end position="676"/>
    </location>
</feature>
<feature type="region of interest" description="Disordered" evidence="10">
    <location>
        <begin position="509"/>
        <end position="898"/>
    </location>
</feature>
<feature type="compositionally biased region" description="Basic and acidic residues" evidence="10">
    <location>
        <begin position="546"/>
        <end position="569"/>
    </location>
</feature>
<keyword evidence="3 11" id="KW-0812">Transmembrane</keyword>
<protein>
    <recommendedName>
        <fullName evidence="8">Calmin</fullName>
    </recommendedName>
    <alternativeName>
        <fullName evidence="9">Calponin-like transmembrane domain protein</fullName>
    </alternativeName>
</protein>
<feature type="compositionally biased region" description="Basic and acidic residues" evidence="10">
    <location>
        <begin position="873"/>
        <end position="887"/>
    </location>
</feature>
<dbReference type="OrthoDB" id="10017054at2759"/>
<dbReference type="PANTHER" id="PTHR47535">
    <property type="entry name" value="MUSCLE-SPECIFIC PROTEIN 300 KDA, ISOFORM G"/>
    <property type="match status" value="1"/>
</dbReference>
<evidence type="ECO:0000259" key="12">
    <source>
        <dbReference type="PROSITE" id="PS50021"/>
    </source>
</evidence>
<dbReference type="GO" id="GO:0005640">
    <property type="term" value="C:nuclear outer membrane"/>
    <property type="evidence" value="ECO:0007669"/>
    <property type="project" value="TreeGrafter"/>
</dbReference>
<dbReference type="GO" id="GO:0007097">
    <property type="term" value="P:nuclear migration"/>
    <property type="evidence" value="ECO:0007669"/>
    <property type="project" value="TreeGrafter"/>
</dbReference>
<dbReference type="FunFam" id="1.10.418.10:FF:000057">
    <property type="entry name" value="Calmin"/>
    <property type="match status" value="1"/>
</dbReference>
<dbReference type="Ensembl" id="ENSSTUT00000122518.1">
    <property type="protein sequence ID" value="ENSSTUP00000114492.1"/>
    <property type="gene ID" value="ENSSTUG00000050471.1"/>
</dbReference>
<name>A0A674F3D6_SALTR</name>
<sequence>MAGHEWEYKDWFEREEFIGQISDIRVQNLQVEREVVQKRTFTRWMNLHLEKCTPPMEVNDLFRDIQDGRILMALLEELSGCKLLHGWKQSSHRIFRLNNIAKVLTFLEERNVKLVSIDAADVADGNSSIVLGLIWNIILFFQIKELTGNIKSQFPSSSSLSSLPTSSDSDTSHSSTPSDERPRSIAMRDHGKAIKTLLQWVQRRTRKYGVAVQDFGKSWTSGLAFLAVIKSIDPSLVDMRRALLRTARENLEDAFRTAHYSLGIPRLLEPEDVTINPPDEQSIMTYVSQFLEHFPGMEEPQENVSDVIQRSVSSGRLSCRVNDSSHDLRNGVHRSRDRERPFVVRRDLVQHPPKILISSVSEELKSPTSPPVVEHSPVNEGSSVGTTPSPVFTVSTSPRPSFVDSVIGSVSCDSPISDSVIGSPDSCWERLPSEAVTPDRSVESRSDGSLCDSGVSWDIPPSTPHGVTPDLEDPLPSVMGPKAGKPQDEEQKVMPELFIDEGNYSFSSVESTQYRANSQLEEDGERRKKKEKEDEEEVCSYILELSEDKAAKQEPDQREGENITERTESDSEGIDTTTRQSDGVSKEQGRPSLEFSDKPQQTDSDRKRESVCEGESVRVGESVCAGETGGAVCSPQHEEISHSQQATSDLHEKPNQHDGVLERTDRASECAKKETVEPSTDSRTAGNPEEGLATERSDKAEGQSDVTDRVVTEHRPTTSLSERDRNWERSPEGSEERHKQVTEESETQEKIKDVLNGHIESQENTTTQADEVTEQSQPYMEMDQSRTIQGGSSEPEEESHTGQKDPESLACTDDRQSSTLPAEDRDDRTQSPEREAEVGDEDPDLRGPPGGGLVEKSETAPCGGDADVNVVVPEKKRGAENGHDRVDATGSGATDNRETVVEVPHQGTPVSIVPLDMVYYPHYDVPISHVTEAFVEPNPGLVLTGPVPRSPLSDTHTKNQSVSLPPGQERDIEKDAEDHTEGSHSETEASTVEETGDKMADTEKSETKSVNVAYTDSEWSSAMEKPESEPMDLFQADMSGALDQTMTLSETLEPMDLFYPDTDDCGPVEEPENDVETSPWSSSFSKSVETWPSTFSVAALQPAPSSEPETHTDSHTHSQTETHTETHAHSSPDSHIKSQLDQEALREESTMQKQDKEVEVRGGSRLSGPQEWCSVLGEQTEGDGGVVETEMETHRGAAERSDLTRTDEEKPASAARENNETMRREADSDGTTDEQCSMCSTPLHQRKVTGSNEKDNQKNGASSRTHSTKSDTSWREMRTPTSLTEYYILLLLWLLLYCLLVLPQIDYRNLPSLLLNLEK</sequence>